<evidence type="ECO:0000256" key="5">
    <source>
        <dbReference type="ARBA" id="ARBA00023012"/>
    </source>
</evidence>
<dbReference type="SMART" id="SM00388">
    <property type="entry name" value="HisKA"/>
    <property type="match status" value="1"/>
</dbReference>
<feature type="transmembrane region" description="Helical" evidence="6">
    <location>
        <begin position="101"/>
        <end position="123"/>
    </location>
</feature>
<comment type="caution">
    <text evidence="8">The sequence shown here is derived from an EMBL/GenBank/DDBJ whole genome shotgun (WGS) entry which is preliminary data.</text>
</comment>
<dbReference type="EC" id="2.7.13.3" evidence="2"/>
<dbReference type="GO" id="GO:0000155">
    <property type="term" value="F:phosphorelay sensor kinase activity"/>
    <property type="evidence" value="ECO:0007669"/>
    <property type="project" value="InterPro"/>
</dbReference>
<dbReference type="InterPro" id="IPR003594">
    <property type="entry name" value="HATPase_dom"/>
</dbReference>
<feature type="domain" description="Histidine kinase" evidence="7">
    <location>
        <begin position="426"/>
        <end position="644"/>
    </location>
</feature>
<feature type="transmembrane region" description="Helical" evidence="6">
    <location>
        <begin position="199"/>
        <end position="218"/>
    </location>
</feature>
<sequence length="674" mass="79095">MNDNAIIKSKNIVLKLFIPLLLIIILVYEKNRDYMFFHQFVEVLCTTFGASLTMMSVNRFNLRRHNLFTYIGLGFSVICIVNLVHILSFNDGKKYEEVLNFTLPIWLITSWLEHLVIILSLYFNKKAISYLKAIIIFFACGITIFVSLLMIYYYTKSNVIAYRRFIFINLNWIIIFLMFIFVFIGILESKNISNDSKKYILVYISLVIVYESIAKMTFTRYDNINYNVILTVHILKYLAYYSLFEGISKFLIQGTYSEMYEELKQMEKDQKHYSSILQKRMNLEIELHKMMEMSKSKYNILINSIPDSILIFEREKISFINSSAKNLLEFICGGYKKIERLKFYEFIDYIGSLSSTYTALEKNIMNFSINVDDNIRLYDLSTECINDKICVVLIRDVTDMGKIKTLKSELEGYIKDDEIKRQFYTNISHELRTPINVIFSALQLNDLYLLEKNKNGLSKNGDNIKRNCLRLIRTINNFIDTNKLSEGYLTPDMKVYNIVDLVEDVAQSTIEYIDKFNMNLTFDVDEEEIYVKCDKELIERVILNLLSNSVKYGKAGGFIFVSITCDSDFVNICILNDSDSISEEEQDYIFDKFSKNQYSLNSRKEGSGLGLFISKALIELQEGEIKLNSFNYGNRFDIKFKRTKNYVENYEEYKNANINELKEKVDIEFSDIYI</sequence>
<dbReference type="Gene3D" id="3.30.565.10">
    <property type="entry name" value="Histidine kinase-like ATPase, C-terminal domain"/>
    <property type="match status" value="1"/>
</dbReference>
<dbReference type="Pfam" id="PF00512">
    <property type="entry name" value="HisKA"/>
    <property type="match status" value="1"/>
</dbReference>
<proteinExistence type="predicted"/>
<dbReference type="InterPro" id="IPR003661">
    <property type="entry name" value="HisK_dim/P_dom"/>
</dbReference>
<dbReference type="PANTHER" id="PTHR43547">
    <property type="entry name" value="TWO-COMPONENT HISTIDINE KINASE"/>
    <property type="match status" value="1"/>
</dbReference>
<keyword evidence="3" id="KW-0597">Phosphoprotein</keyword>
<dbReference type="EMBL" id="BQXY01000003">
    <property type="protein sequence ID" value="GKU25489.1"/>
    <property type="molecule type" value="Genomic_DNA"/>
</dbReference>
<keyword evidence="6" id="KW-0812">Transmembrane</keyword>
<dbReference type="PROSITE" id="PS50109">
    <property type="entry name" value="HIS_KIN"/>
    <property type="match status" value="1"/>
</dbReference>
<dbReference type="InterPro" id="IPR005467">
    <property type="entry name" value="His_kinase_dom"/>
</dbReference>
<reference evidence="8" key="1">
    <citation type="journal article" date="2023" name="Int. J. Syst. Evol. Microbiol.">
        <title>&lt;i&gt;Clostridium folliculivorans&lt;/i&gt; sp. nov., isolated from soil samples of an organic paddy in Japan.</title>
        <authorList>
            <person name="Tazawa J."/>
            <person name="Kobayashi H."/>
            <person name="Tanizawa Y."/>
            <person name="Uchino A."/>
            <person name="Tanaka F."/>
            <person name="Urashima Y."/>
            <person name="Miura S."/>
            <person name="Sakamoto M."/>
            <person name="Ohkuma M."/>
            <person name="Tohno M."/>
        </authorList>
    </citation>
    <scope>NUCLEOTIDE SEQUENCE</scope>
    <source>
        <strain evidence="8">D1-1</strain>
    </source>
</reference>
<feature type="transmembrane region" description="Helical" evidence="6">
    <location>
        <begin position="67"/>
        <end position="89"/>
    </location>
</feature>
<comment type="catalytic activity">
    <reaction evidence="1">
        <text>ATP + protein L-histidine = ADP + protein N-phospho-L-histidine.</text>
        <dbReference type="EC" id="2.7.13.3"/>
    </reaction>
</comment>
<evidence type="ECO:0000313" key="9">
    <source>
        <dbReference type="Proteomes" id="UP001057868"/>
    </source>
</evidence>
<dbReference type="SUPFAM" id="SSF47384">
    <property type="entry name" value="Homodimeric domain of signal transducing histidine kinase"/>
    <property type="match status" value="1"/>
</dbReference>
<evidence type="ECO:0000313" key="8">
    <source>
        <dbReference type="EMBL" id="GKU25489.1"/>
    </source>
</evidence>
<keyword evidence="4 8" id="KW-0418">Kinase</keyword>
<keyword evidence="6" id="KW-0472">Membrane</keyword>
<evidence type="ECO:0000256" key="4">
    <source>
        <dbReference type="ARBA" id="ARBA00022777"/>
    </source>
</evidence>
<evidence type="ECO:0000256" key="2">
    <source>
        <dbReference type="ARBA" id="ARBA00012438"/>
    </source>
</evidence>
<dbReference type="CDD" id="cd00082">
    <property type="entry name" value="HisKA"/>
    <property type="match status" value="1"/>
</dbReference>
<evidence type="ECO:0000256" key="1">
    <source>
        <dbReference type="ARBA" id="ARBA00000085"/>
    </source>
</evidence>
<feature type="transmembrane region" description="Helical" evidence="6">
    <location>
        <begin position="130"/>
        <end position="154"/>
    </location>
</feature>
<keyword evidence="4 8" id="KW-0808">Transferase</keyword>
<dbReference type="InterPro" id="IPR036890">
    <property type="entry name" value="HATPase_C_sf"/>
</dbReference>
<keyword evidence="5" id="KW-0902">Two-component regulatory system</keyword>
<dbReference type="SUPFAM" id="SSF55874">
    <property type="entry name" value="ATPase domain of HSP90 chaperone/DNA topoisomerase II/histidine kinase"/>
    <property type="match status" value="1"/>
</dbReference>
<protein>
    <recommendedName>
        <fullName evidence="2">histidine kinase</fullName>
        <ecNumber evidence="2">2.7.13.3</ecNumber>
    </recommendedName>
</protein>
<evidence type="ECO:0000256" key="6">
    <source>
        <dbReference type="SAM" id="Phobius"/>
    </source>
</evidence>
<feature type="transmembrane region" description="Helical" evidence="6">
    <location>
        <begin position="34"/>
        <end position="55"/>
    </location>
</feature>
<dbReference type="Pfam" id="PF02518">
    <property type="entry name" value="HATPase_c"/>
    <property type="match status" value="1"/>
</dbReference>
<dbReference type="AlphaFoldDB" id="A0A9W5Y2P1"/>
<accession>A0A9W5Y2P1</accession>
<dbReference type="Proteomes" id="UP001057868">
    <property type="component" value="Unassembled WGS sequence"/>
</dbReference>
<feature type="transmembrane region" description="Helical" evidence="6">
    <location>
        <begin position="12"/>
        <end position="28"/>
    </location>
</feature>
<evidence type="ECO:0000256" key="3">
    <source>
        <dbReference type="ARBA" id="ARBA00022553"/>
    </source>
</evidence>
<name>A0A9W5Y2P1_9CLOT</name>
<dbReference type="Pfam" id="PF17159">
    <property type="entry name" value="MASE3"/>
    <property type="match status" value="1"/>
</dbReference>
<dbReference type="InterPro" id="IPR033425">
    <property type="entry name" value="MASE3"/>
</dbReference>
<keyword evidence="9" id="KW-1185">Reference proteome</keyword>
<dbReference type="RefSeq" id="WP_261852445.1">
    <property type="nucleotide sequence ID" value="NZ_BQXY01000003.1"/>
</dbReference>
<gene>
    <name evidence="8" type="ORF">CFOLD11_23150</name>
</gene>
<dbReference type="Gene3D" id="1.10.287.130">
    <property type="match status" value="1"/>
</dbReference>
<keyword evidence="6" id="KW-1133">Transmembrane helix</keyword>
<organism evidence="8 9">
    <name type="scientific">Clostridium folliculivorans</name>
    <dbReference type="NCBI Taxonomy" id="2886038"/>
    <lineage>
        <taxon>Bacteria</taxon>
        <taxon>Bacillati</taxon>
        <taxon>Bacillota</taxon>
        <taxon>Clostridia</taxon>
        <taxon>Eubacteriales</taxon>
        <taxon>Clostridiaceae</taxon>
        <taxon>Clostridium</taxon>
    </lineage>
</organism>
<dbReference type="InterPro" id="IPR036097">
    <property type="entry name" value="HisK_dim/P_sf"/>
</dbReference>
<dbReference type="PANTHER" id="PTHR43547:SF2">
    <property type="entry name" value="HYBRID SIGNAL TRANSDUCTION HISTIDINE KINASE C"/>
    <property type="match status" value="1"/>
</dbReference>
<evidence type="ECO:0000259" key="7">
    <source>
        <dbReference type="PROSITE" id="PS50109"/>
    </source>
</evidence>
<feature type="transmembrane region" description="Helical" evidence="6">
    <location>
        <begin position="166"/>
        <end position="187"/>
    </location>
</feature>
<dbReference type="SMART" id="SM00387">
    <property type="entry name" value="HATPase_c"/>
    <property type="match status" value="1"/>
</dbReference>